<dbReference type="InterPro" id="IPR014751">
    <property type="entry name" value="XRCC4-like_C"/>
</dbReference>
<dbReference type="SUPFAM" id="SSF58022">
    <property type="entry name" value="XRCC4, C-terminal oligomerization domain"/>
    <property type="match status" value="1"/>
</dbReference>
<dbReference type="EMBL" id="JAEPRA010000012">
    <property type="protein sequence ID" value="KAG2177513.1"/>
    <property type="molecule type" value="Genomic_DNA"/>
</dbReference>
<dbReference type="PANTHER" id="PTHR28559:SF1">
    <property type="entry name" value="DNA REPAIR PROTEIN XRCC4"/>
    <property type="match status" value="1"/>
</dbReference>
<evidence type="ECO:0000313" key="4">
    <source>
        <dbReference type="Proteomes" id="UP000612746"/>
    </source>
</evidence>
<dbReference type="Proteomes" id="UP000612746">
    <property type="component" value="Unassembled WGS sequence"/>
</dbReference>
<feature type="compositionally biased region" description="Polar residues" evidence="2">
    <location>
        <begin position="226"/>
        <end position="251"/>
    </location>
</feature>
<dbReference type="OrthoDB" id="8064436at2759"/>
<evidence type="ECO:0008006" key="5">
    <source>
        <dbReference type="Google" id="ProtNLM"/>
    </source>
</evidence>
<feature type="compositionally biased region" description="Low complexity" evidence="2">
    <location>
        <begin position="339"/>
        <end position="350"/>
    </location>
</feature>
<dbReference type="GO" id="GO:0006303">
    <property type="term" value="P:double-strand break repair via nonhomologous end joining"/>
    <property type="evidence" value="ECO:0007669"/>
    <property type="project" value="TreeGrafter"/>
</dbReference>
<dbReference type="AlphaFoldDB" id="A0A8H7PP06"/>
<feature type="coiled-coil region" evidence="1">
    <location>
        <begin position="158"/>
        <end position="221"/>
    </location>
</feature>
<keyword evidence="4" id="KW-1185">Reference proteome</keyword>
<dbReference type="Gene3D" id="1.20.5.370">
    <property type="match status" value="1"/>
</dbReference>
<feature type="region of interest" description="Disordered" evidence="2">
    <location>
        <begin position="226"/>
        <end position="397"/>
    </location>
</feature>
<organism evidence="3 4">
    <name type="scientific">Umbelopsis vinacea</name>
    <dbReference type="NCBI Taxonomy" id="44442"/>
    <lineage>
        <taxon>Eukaryota</taxon>
        <taxon>Fungi</taxon>
        <taxon>Fungi incertae sedis</taxon>
        <taxon>Mucoromycota</taxon>
        <taxon>Mucoromycotina</taxon>
        <taxon>Umbelopsidomycetes</taxon>
        <taxon>Umbelopsidales</taxon>
        <taxon>Umbelopsidaceae</taxon>
        <taxon>Umbelopsis</taxon>
    </lineage>
</organism>
<feature type="compositionally biased region" description="Basic residues" evidence="2">
    <location>
        <begin position="387"/>
        <end position="397"/>
    </location>
</feature>
<evidence type="ECO:0000256" key="1">
    <source>
        <dbReference type="SAM" id="Coils"/>
    </source>
</evidence>
<dbReference type="GO" id="GO:0003677">
    <property type="term" value="F:DNA binding"/>
    <property type="evidence" value="ECO:0007669"/>
    <property type="project" value="InterPro"/>
</dbReference>
<dbReference type="GO" id="GO:0010165">
    <property type="term" value="P:response to X-ray"/>
    <property type="evidence" value="ECO:0007669"/>
    <property type="project" value="TreeGrafter"/>
</dbReference>
<comment type="caution">
    <text evidence="3">The sequence shown here is derived from an EMBL/GenBank/DDBJ whole genome shotgun (WGS) entry which is preliminary data.</text>
</comment>
<feature type="compositionally biased region" description="Basic residues" evidence="2">
    <location>
        <begin position="283"/>
        <end position="293"/>
    </location>
</feature>
<sequence>MQVVFASVLSTHNLKHEVQSGHVYIHCKWLNDVSLEADSTQIICEISLSDTTAFWHTRVTMADILCFRSLHIDVDLWKQLIQAALVGNSEFRGEPLERRLTFSKDKCTISWVSRLEGSIDLQIAEVTLEQSQDKDTSNQWKSLLNSLFNDEMSLKESRNAMMTRIKGLEETCEQLKHAAERIVRDKLDAELLLMDKFKLILNAKKRKIKNLTTALQNADLLQSNEPPIAEASNSPAVGSTPVSISNTQTGMTRRDKGKRKRTQSHEIIGEGSSLSQAGSQPTPKRKPTTRKRSPSATPSLEELIIDSPYQSNVKMEPSDKADTPLRSFHVSNESYHFNPSPSIKPASPSPQKLPTVQEEEIASSAQAGHDDNFSSLLDDDDLAVRPRTVRTSRRKKR</sequence>
<name>A0A8H7PP06_9FUNG</name>
<dbReference type="GO" id="GO:0032807">
    <property type="term" value="C:DNA ligase IV complex"/>
    <property type="evidence" value="ECO:0007669"/>
    <property type="project" value="TreeGrafter"/>
</dbReference>
<keyword evidence="1" id="KW-0175">Coiled coil</keyword>
<gene>
    <name evidence="3" type="ORF">INT44_008024</name>
</gene>
<dbReference type="PANTHER" id="PTHR28559">
    <property type="entry name" value="DNA REPAIR PROTEIN XRCC4"/>
    <property type="match status" value="1"/>
</dbReference>
<dbReference type="GO" id="GO:0006310">
    <property type="term" value="P:DNA recombination"/>
    <property type="evidence" value="ECO:0007669"/>
    <property type="project" value="InterPro"/>
</dbReference>
<evidence type="ECO:0000256" key="2">
    <source>
        <dbReference type="SAM" id="MobiDB-lite"/>
    </source>
</evidence>
<accession>A0A8H7PP06</accession>
<reference evidence="3" key="1">
    <citation type="submission" date="2020-12" db="EMBL/GenBank/DDBJ databases">
        <title>Metabolic potential, ecology and presence of endohyphal bacteria is reflected in genomic diversity of Mucoromycotina.</title>
        <authorList>
            <person name="Muszewska A."/>
            <person name="Okrasinska A."/>
            <person name="Steczkiewicz K."/>
            <person name="Drgas O."/>
            <person name="Orlowska M."/>
            <person name="Perlinska-Lenart U."/>
            <person name="Aleksandrzak-Piekarczyk T."/>
            <person name="Szatraj K."/>
            <person name="Zielenkiewicz U."/>
            <person name="Pilsyk S."/>
            <person name="Malc E."/>
            <person name="Mieczkowski P."/>
            <person name="Kruszewska J.S."/>
            <person name="Biernat P."/>
            <person name="Pawlowska J."/>
        </authorList>
    </citation>
    <scope>NUCLEOTIDE SEQUENCE</scope>
    <source>
        <strain evidence="3">WA0000051536</strain>
    </source>
</reference>
<evidence type="ECO:0000313" key="3">
    <source>
        <dbReference type="EMBL" id="KAG2177513.1"/>
    </source>
</evidence>
<proteinExistence type="predicted"/>
<dbReference type="GO" id="GO:0005958">
    <property type="term" value="C:DNA-dependent protein kinase-DNA ligase 4 complex"/>
    <property type="evidence" value="ECO:0007669"/>
    <property type="project" value="TreeGrafter"/>
</dbReference>
<dbReference type="InterPro" id="IPR010585">
    <property type="entry name" value="DNA_repair_prot_XRCC4"/>
</dbReference>
<protein>
    <recommendedName>
        <fullName evidence="5">DNA repair protein XRCC4</fullName>
    </recommendedName>
</protein>